<dbReference type="PRINTS" id="PR00080">
    <property type="entry name" value="SDRFAMILY"/>
</dbReference>
<evidence type="ECO:0000256" key="1">
    <source>
        <dbReference type="ARBA" id="ARBA00006484"/>
    </source>
</evidence>
<dbReference type="PRINTS" id="PR00081">
    <property type="entry name" value="GDHRDH"/>
</dbReference>
<keyword evidence="6" id="KW-1185">Reference proteome</keyword>
<comment type="similarity">
    <text evidence="1 3">Belongs to the short-chain dehydrogenases/reductases (SDR) family.</text>
</comment>
<gene>
    <name evidence="5" type="ORF">EWM59_02430</name>
</gene>
<evidence type="ECO:0000256" key="3">
    <source>
        <dbReference type="RuleBase" id="RU000363"/>
    </source>
</evidence>
<proteinExistence type="inferred from homology"/>
<dbReference type="SMART" id="SM00822">
    <property type="entry name" value="PKS_KR"/>
    <property type="match status" value="1"/>
</dbReference>
<comment type="caution">
    <text evidence="5">The sequence shown here is derived from an EMBL/GenBank/DDBJ whole genome shotgun (WGS) entry which is preliminary data.</text>
</comment>
<dbReference type="PANTHER" id="PTHR43976:SF16">
    <property type="entry name" value="SHORT-CHAIN DEHYDROGENASE_REDUCTASE FAMILY PROTEIN"/>
    <property type="match status" value="1"/>
</dbReference>
<dbReference type="Proteomes" id="UP000293162">
    <property type="component" value="Unassembled WGS sequence"/>
</dbReference>
<dbReference type="CDD" id="cd05374">
    <property type="entry name" value="17beta-HSD-like_SDR_c"/>
    <property type="match status" value="1"/>
</dbReference>
<sequence length="279" mass="30547">MDTKKVWFVTGSSKGLGLELIKKLLNEGYKVAATSRNISELKEEIGENIPDFLPLQVDLVNEESVVKAVTETINTFGEIHVVVNNAGYGQLGTLEELSDEEARKNFDINVFGSLNVIRLIMPHFREKRSGHIFNISSIGGFTGGFPGWGIYCATKFAVAGFTEALAVEAKSLGITATIVYPGYFRTNFLLKGSLCLPQKPIAAYKEARELEALHENQIVGNQPGDPEKAASVLIEVSKNDNPPLHLFLGKDAYGMAKAKLEMIHNELNINEVLGTSTDF</sequence>
<evidence type="ECO:0000259" key="4">
    <source>
        <dbReference type="SMART" id="SM00822"/>
    </source>
</evidence>
<dbReference type="Pfam" id="PF00106">
    <property type="entry name" value="adh_short"/>
    <property type="match status" value="1"/>
</dbReference>
<dbReference type="InterPro" id="IPR036291">
    <property type="entry name" value="NAD(P)-bd_dom_sf"/>
</dbReference>
<evidence type="ECO:0000313" key="6">
    <source>
        <dbReference type="Proteomes" id="UP000293162"/>
    </source>
</evidence>
<dbReference type="InterPro" id="IPR002347">
    <property type="entry name" value="SDR_fam"/>
</dbReference>
<feature type="domain" description="Ketoreductase" evidence="4">
    <location>
        <begin position="5"/>
        <end position="187"/>
    </location>
</feature>
<reference evidence="5 6" key="1">
    <citation type="submission" date="2019-02" db="EMBL/GenBank/DDBJ databases">
        <title>Bacterial novel species Emticicia sp. 17J42-9 isolated from soil.</title>
        <authorList>
            <person name="Jung H.-Y."/>
        </authorList>
    </citation>
    <scope>NUCLEOTIDE SEQUENCE [LARGE SCALE GENOMIC DNA]</scope>
    <source>
        <strain evidence="5 6">17J42-9</strain>
    </source>
</reference>
<dbReference type="AlphaFoldDB" id="A0A4Q5M485"/>
<evidence type="ECO:0000313" key="5">
    <source>
        <dbReference type="EMBL" id="RYU97168.1"/>
    </source>
</evidence>
<organism evidence="5 6">
    <name type="scientific">Emticicia agri</name>
    <dbReference type="NCBI Taxonomy" id="2492393"/>
    <lineage>
        <taxon>Bacteria</taxon>
        <taxon>Pseudomonadati</taxon>
        <taxon>Bacteroidota</taxon>
        <taxon>Cytophagia</taxon>
        <taxon>Cytophagales</taxon>
        <taxon>Leadbetterellaceae</taxon>
        <taxon>Emticicia</taxon>
    </lineage>
</organism>
<dbReference type="SUPFAM" id="SSF51735">
    <property type="entry name" value="NAD(P)-binding Rossmann-fold domains"/>
    <property type="match status" value="1"/>
</dbReference>
<dbReference type="RefSeq" id="WP_130019363.1">
    <property type="nucleotide sequence ID" value="NZ_SEWF01000003.1"/>
</dbReference>
<keyword evidence="2" id="KW-0560">Oxidoreductase</keyword>
<accession>A0A4Q5M485</accession>
<dbReference type="PANTHER" id="PTHR43976">
    <property type="entry name" value="SHORT CHAIN DEHYDROGENASE"/>
    <property type="match status" value="1"/>
</dbReference>
<dbReference type="PROSITE" id="PS00061">
    <property type="entry name" value="ADH_SHORT"/>
    <property type="match status" value="1"/>
</dbReference>
<name>A0A4Q5M485_9BACT</name>
<dbReference type="InterPro" id="IPR057326">
    <property type="entry name" value="KR_dom"/>
</dbReference>
<dbReference type="GO" id="GO:0016491">
    <property type="term" value="F:oxidoreductase activity"/>
    <property type="evidence" value="ECO:0007669"/>
    <property type="project" value="UniProtKB-KW"/>
</dbReference>
<dbReference type="Gene3D" id="3.40.50.720">
    <property type="entry name" value="NAD(P)-binding Rossmann-like Domain"/>
    <property type="match status" value="1"/>
</dbReference>
<dbReference type="InterPro" id="IPR020904">
    <property type="entry name" value="Sc_DH/Rdtase_CS"/>
</dbReference>
<evidence type="ECO:0000256" key="2">
    <source>
        <dbReference type="ARBA" id="ARBA00023002"/>
    </source>
</evidence>
<dbReference type="EMBL" id="SEWF01000003">
    <property type="protein sequence ID" value="RYU97168.1"/>
    <property type="molecule type" value="Genomic_DNA"/>
</dbReference>
<dbReference type="InterPro" id="IPR051911">
    <property type="entry name" value="SDR_oxidoreductase"/>
</dbReference>
<dbReference type="OrthoDB" id="9786056at2"/>
<protein>
    <submittedName>
        <fullName evidence="5">SDR family oxidoreductase</fullName>
    </submittedName>
</protein>